<protein>
    <submittedName>
        <fullName evidence="3">Universal stress protein</fullName>
    </submittedName>
</protein>
<dbReference type="SUPFAM" id="SSF52402">
    <property type="entry name" value="Adenine nucleotide alpha hydrolases-like"/>
    <property type="match status" value="1"/>
</dbReference>
<proteinExistence type="predicted"/>
<feature type="region of interest" description="Disordered" evidence="1">
    <location>
        <begin position="165"/>
        <end position="185"/>
    </location>
</feature>
<evidence type="ECO:0000256" key="1">
    <source>
        <dbReference type="SAM" id="MobiDB-lite"/>
    </source>
</evidence>
<evidence type="ECO:0000313" key="3">
    <source>
        <dbReference type="EMBL" id="QNN52323.1"/>
    </source>
</evidence>
<dbReference type="Proteomes" id="UP000515947">
    <property type="component" value="Chromosome"/>
</dbReference>
<dbReference type="KEGG" id="nmes:H9L09_17835"/>
<evidence type="ECO:0000259" key="2">
    <source>
        <dbReference type="Pfam" id="PF00582"/>
    </source>
</evidence>
<dbReference type="EMBL" id="CP060713">
    <property type="protein sequence ID" value="QNN52323.1"/>
    <property type="molecule type" value="Genomic_DNA"/>
</dbReference>
<dbReference type="InterPro" id="IPR006016">
    <property type="entry name" value="UspA"/>
</dbReference>
<accession>A0A7G9R9P8</accession>
<gene>
    <name evidence="3" type="ORF">H9L09_17835</name>
</gene>
<sequence length="185" mass="19382">MTNEEKPYTVVVGVSASSKSPGALAWARAQAEANGGRTIAVRVYQAPLVPSGPTGSSSSRIPQDMDRLHAQQHAQLEHDVAEVLGDDHGVEVRVVHGGRRRGLLNEAREADLLVIGAPRKPSMSPLLAHRIVYAATCPVVVMPPSISGEPEAALSRSARSFGRAALRSAGTSGRAGFRPPAAPTD</sequence>
<evidence type="ECO:0000313" key="4">
    <source>
        <dbReference type="Proteomes" id="UP000515947"/>
    </source>
</evidence>
<dbReference type="RefSeq" id="WP_187578165.1">
    <property type="nucleotide sequence ID" value="NZ_CP060713.1"/>
</dbReference>
<dbReference type="Gene3D" id="3.40.50.12370">
    <property type="match status" value="1"/>
</dbReference>
<dbReference type="Pfam" id="PF00582">
    <property type="entry name" value="Usp"/>
    <property type="match status" value="1"/>
</dbReference>
<name>A0A7G9R9P8_9ACTN</name>
<reference evidence="3 4" key="1">
    <citation type="submission" date="2020-08" db="EMBL/GenBank/DDBJ databases">
        <title>Genome sequence of Nocardioides mesophilus KACC 16243T.</title>
        <authorList>
            <person name="Hyun D.-W."/>
            <person name="Bae J.-W."/>
        </authorList>
    </citation>
    <scope>NUCLEOTIDE SEQUENCE [LARGE SCALE GENOMIC DNA]</scope>
    <source>
        <strain evidence="3 4">KACC 16243</strain>
    </source>
</reference>
<feature type="domain" description="UspA" evidence="2">
    <location>
        <begin position="9"/>
        <end position="142"/>
    </location>
</feature>
<organism evidence="3 4">
    <name type="scientific">Nocardioides mesophilus</name>
    <dbReference type="NCBI Taxonomy" id="433659"/>
    <lineage>
        <taxon>Bacteria</taxon>
        <taxon>Bacillati</taxon>
        <taxon>Actinomycetota</taxon>
        <taxon>Actinomycetes</taxon>
        <taxon>Propionibacteriales</taxon>
        <taxon>Nocardioidaceae</taxon>
        <taxon>Nocardioides</taxon>
    </lineage>
</organism>
<keyword evidence="4" id="KW-1185">Reference proteome</keyword>
<dbReference type="CDD" id="cd00293">
    <property type="entry name" value="USP-like"/>
    <property type="match status" value="1"/>
</dbReference>
<dbReference type="AlphaFoldDB" id="A0A7G9R9P8"/>